<gene>
    <name evidence="8" type="ORF">CSA25_01860</name>
</gene>
<evidence type="ECO:0000256" key="1">
    <source>
        <dbReference type="ARBA" id="ARBA00004496"/>
    </source>
</evidence>
<dbReference type="PANTHER" id="PTHR38025:SF1">
    <property type="entry name" value="TRP OPERON REPRESSOR"/>
    <property type="match status" value="1"/>
</dbReference>
<evidence type="ECO:0000256" key="2">
    <source>
        <dbReference type="ARBA" id="ARBA00007027"/>
    </source>
</evidence>
<dbReference type="Proteomes" id="UP000231203">
    <property type="component" value="Unassembled WGS sequence"/>
</dbReference>
<evidence type="ECO:0000256" key="5">
    <source>
        <dbReference type="ARBA" id="ARBA00023015"/>
    </source>
</evidence>
<accession>A0A2G6MSY5</accession>
<organism evidence="8 9">
    <name type="scientific">Desulfobacter postgatei</name>
    <dbReference type="NCBI Taxonomy" id="2293"/>
    <lineage>
        <taxon>Bacteria</taxon>
        <taxon>Pseudomonadati</taxon>
        <taxon>Thermodesulfobacteriota</taxon>
        <taxon>Desulfobacteria</taxon>
        <taxon>Desulfobacterales</taxon>
        <taxon>Desulfobacteraceae</taxon>
        <taxon>Desulfobacter</taxon>
    </lineage>
</organism>
<dbReference type="InterPro" id="IPR038116">
    <property type="entry name" value="TrpR-like_sf"/>
</dbReference>
<keyword evidence="3" id="KW-0963">Cytoplasm</keyword>
<evidence type="ECO:0000256" key="4">
    <source>
        <dbReference type="ARBA" id="ARBA00022491"/>
    </source>
</evidence>
<reference evidence="8 9" key="1">
    <citation type="submission" date="2017-10" db="EMBL/GenBank/DDBJ databases">
        <title>Novel microbial diversity and functional potential in the marine mammal oral microbiome.</title>
        <authorList>
            <person name="Dudek N.K."/>
            <person name="Sun C.L."/>
            <person name="Burstein D."/>
            <person name="Kantor R.S."/>
            <person name="Aliaga Goltsman D.S."/>
            <person name="Bik E.M."/>
            <person name="Thomas B.C."/>
            <person name="Banfield J.F."/>
            <person name="Relman D.A."/>
        </authorList>
    </citation>
    <scope>NUCLEOTIDE SEQUENCE [LARGE SCALE GENOMIC DNA]</scope>
    <source>
        <strain evidence="8">DOLJORAL78_47_202</strain>
    </source>
</reference>
<keyword evidence="4" id="KW-0678">Repressor</keyword>
<protein>
    <submittedName>
        <fullName evidence="8">Transcriptional regulator</fullName>
    </submittedName>
</protein>
<comment type="subcellular location">
    <subcellularLocation>
        <location evidence="1">Cytoplasm</location>
    </subcellularLocation>
</comment>
<dbReference type="SUPFAM" id="SSF48295">
    <property type="entry name" value="TrpR-like"/>
    <property type="match status" value="1"/>
</dbReference>
<dbReference type="PANTHER" id="PTHR38025">
    <property type="entry name" value="TRP OPERON REPRESSOR"/>
    <property type="match status" value="1"/>
</dbReference>
<name>A0A2G6MSY5_9BACT</name>
<comment type="similarity">
    <text evidence="2">Belongs to the TrpR family.</text>
</comment>
<dbReference type="Gene3D" id="1.10.1270.10">
    <property type="entry name" value="TrpR-like"/>
    <property type="match status" value="1"/>
</dbReference>
<sequence>MRIDQELLEVILSITNKGELEFFFEEIFTPAELSDLSLRWKLLKDLHAGMTQRQIAKKYGISLCKITRGSKVLKKNESVTLKVLDSMN</sequence>
<keyword evidence="5" id="KW-0805">Transcription regulation</keyword>
<dbReference type="InterPro" id="IPR013335">
    <property type="entry name" value="Trp_repress_bac"/>
</dbReference>
<dbReference type="GO" id="GO:0003700">
    <property type="term" value="F:DNA-binding transcription factor activity"/>
    <property type="evidence" value="ECO:0007669"/>
    <property type="project" value="InterPro"/>
</dbReference>
<dbReference type="EMBL" id="PDTI01000016">
    <property type="protein sequence ID" value="PIE63125.1"/>
    <property type="molecule type" value="Genomic_DNA"/>
</dbReference>
<evidence type="ECO:0000313" key="8">
    <source>
        <dbReference type="EMBL" id="PIE63125.1"/>
    </source>
</evidence>
<evidence type="ECO:0000256" key="3">
    <source>
        <dbReference type="ARBA" id="ARBA00022490"/>
    </source>
</evidence>
<dbReference type="GO" id="GO:0043565">
    <property type="term" value="F:sequence-specific DNA binding"/>
    <property type="evidence" value="ECO:0007669"/>
    <property type="project" value="InterPro"/>
</dbReference>
<proteinExistence type="inferred from homology"/>
<dbReference type="AlphaFoldDB" id="A0A2G6MSY5"/>
<dbReference type="InterPro" id="IPR000831">
    <property type="entry name" value="Trp_repress"/>
</dbReference>
<evidence type="ECO:0000256" key="6">
    <source>
        <dbReference type="ARBA" id="ARBA00023125"/>
    </source>
</evidence>
<evidence type="ECO:0000313" key="9">
    <source>
        <dbReference type="Proteomes" id="UP000231203"/>
    </source>
</evidence>
<dbReference type="InterPro" id="IPR010921">
    <property type="entry name" value="Trp_repressor/repl_initiator"/>
</dbReference>
<keyword evidence="7" id="KW-0804">Transcription</keyword>
<dbReference type="GO" id="GO:0005737">
    <property type="term" value="C:cytoplasm"/>
    <property type="evidence" value="ECO:0007669"/>
    <property type="project" value="UniProtKB-SubCell"/>
</dbReference>
<dbReference type="Pfam" id="PF01371">
    <property type="entry name" value="Trp_repressor"/>
    <property type="match status" value="1"/>
</dbReference>
<evidence type="ECO:0000256" key="7">
    <source>
        <dbReference type="ARBA" id="ARBA00023163"/>
    </source>
</evidence>
<comment type="caution">
    <text evidence="8">The sequence shown here is derived from an EMBL/GenBank/DDBJ whole genome shotgun (WGS) entry which is preliminary data.</text>
</comment>
<keyword evidence="6" id="KW-0238">DNA-binding</keyword>